<evidence type="ECO:0000256" key="7">
    <source>
        <dbReference type="ARBA" id="ARBA00047334"/>
    </source>
</evidence>
<dbReference type="EC" id="2.5.1.3" evidence="10"/>
<comment type="catalytic activity">
    <reaction evidence="8 10 11">
        <text>2-(2-carboxy-4-methylthiazol-5-yl)ethyl phosphate + 4-amino-2-methyl-5-(diphosphooxymethyl)pyrimidine + 2 H(+) = thiamine phosphate + CO2 + diphosphate</text>
        <dbReference type="Rhea" id="RHEA:47848"/>
        <dbReference type="ChEBI" id="CHEBI:15378"/>
        <dbReference type="ChEBI" id="CHEBI:16526"/>
        <dbReference type="ChEBI" id="CHEBI:33019"/>
        <dbReference type="ChEBI" id="CHEBI:37575"/>
        <dbReference type="ChEBI" id="CHEBI:57841"/>
        <dbReference type="ChEBI" id="CHEBI:62890"/>
        <dbReference type="EC" id="2.5.1.3"/>
    </reaction>
</comment>
<feature type="binding site" evidence="10">
    <location>
        <position position="191"/>
    </location>
    <ligand>
        <name>2-[(2R,5Z)-2-carboxy-4-methylthiazol-5(2H)-ylidene]ethyl phosphate</name>
        <dbReference type="ChEBI" id="CHEBI:62899"/>
    </ligand>
</feature>
<evidence type="ECO:0000256" key="11">
    <source>
        <dbReference type="RuleBase" id="RU003826"/>
    </source>
</evidence>
<dbReference type="Proteomes" id="UP001575652">
    <property type="component" value="Unassembled WGS sequence"/>
</dbReference>
<evidence type="ECO:0000313" key="15">
    <source>
        <dbReference type="Proteomes" id="UP001575652"/>
    </source>
</evidence>
<keyword evidence="4 10" id="KW-0479">Metal-binding</keyword>
<evidence type="ECO:0000256" key="8">
    <source>
        <dbReference type="ARBA" id="ARBA00047851"/>
    </source>
</evidence>
<dbReference type="PANTHER" id="PTHR20857:SF15">
    <property type="entry name" value="THIAMINE-PHOSPHATE SYNTHASE"/>
    <property type="match status" value="1"/>
</dbReference>
<comment type="caution">
    <text evidence="14">The sequence shown here is derived from an EMBL/GenBank/DDBJ whole genome shotgun (WGS) entry which is preliminary data.</text>
</comment>
<evidence type="ECO:0000256" key="6">
    <source>
        <dbReference type="ARBA" id="ARBA00022977"/>
    </source>
</evidence>
<dbReference type="RefSeq" id="WP_373973362.1">
    <property type="nucleotide sequence ID" value="NZ_JBHDLJ010000019.1"/>
</dbReference>
<keyword evidence="6 10" id="KW-0784">Thiamine biosynthesis</keyword>
<organism evidence="14 15">
    <name type="scientific">Arthrobacter halodurans</name>
    <dbReference type="NCBI Taxonomy" id="516699"/>
    <lineage>
        <taxon>Bacteria</taxon>
        <taxon>Bacillati</taxon>
        <taxon>Actinomycetota</taxon>
        <taxon>Actinomycetes</taxon>
        <taxon>Micrococcales</taxon>
        <taxon>Micrococcaceae</taxon>
        <taxon>Arthrobacter</taxon>
    </lineage>
</organism>
<comment type="catalytic activity">
    <reaction evidence="9 10 11">
        <text>2-[(2R,5Z)-2-carboxy-4-methylthiazol-5(2H)-ylidene]ethyl phosphate + 4-amino-2-methyl-5-(diphosphooxymethyl)pyrimidine + 2 H(+) = thiamine phosphate + CO2 + diphosphate</text>
        <dbReference type="Rhea" id="RHEA:47844"/>
        <dbReference type="ChEBI" id="CHEBI:15378"/>
        <dbReference type="ChEBI" id="CHEBI:16526"/>
        <dbReference type="ChEBI" id="CHEBI:33019"/>
        <dbReference type="ChEBI" id="CHEBI:37575"/>
        <dbReference type="ChEBI" id="CHEBI:57841"/>
        <dbReference type="ChEBI" id="CHEBI:62899"/>
        <dbReference type="EC" id="2.5.1.3"/>
    </reaction>
</comment>
<dbReference type="GO" id="GO:0004789">
    <property type="term" value="F:thiamine-phosphate diphosphorylase activity"/>
    <property type="evidence" value="ECO:0007669"/>
    <property type="project" value="UniProtKB-EC"/>
</dbReference>
<dbReference type="Pfam" id="PF02581">
    <property type="entry name" value="TMP-TENI"/>
    <property type="match status" value="1"/>
</dbReference>
<feature type="binding site" evidence="10">
    <location>
        <position position="87"/>
    </location>
    <ligand>
        <name>4-amino-2-methyl-5-(diphosphooxymethyl)pyrimidine</name>
        <dbReference type="ChEBI" id="CHEBI:57841"/>
    </ligand>
</feature>
<gene>
    <name evidence="10 14" type="primary">thiE</name>
    <name evidence="14" type="ORF">ACETWP_16480</name>
</gene>
<feature type="binding site" evidence="10">
    <location>
        <position position="88"/>
    </location>
    <ligand>
        <name>Mg(2+)</name>
        <dbReference type="ChEBI" id="CHEBI:18420"/>
    </ligand>
</feature>
<sequence length="244" mass="24255">MSAADASRRDGPGRPRFGHHAFDLGLYLVADGDSANGRPLAEIVAAAVEGGATFVQLRRKDAPARAFLDDVAACAAYTAGRAALVVNDRVDVYLAARAAGVRVDGVHIGQSDLPAPLVRRLLGPGAILGLSAGTPAELAALAAMPAGTVSYLGTGAVRPTPTKPDHPDTLGFVGLAEFAAAAPLPCVAIGGLGHGDAAAVADAGAAGMAVVRAICAADDPAAAARSLRAEWDAASAALRLGTRA</sequence>
<evidence type="ECO:0000256" key="9">
    <source>
        <dbReference type="ARBA" id="ARBA00047883"/>
    </source>
</evidence>
<accession>A0ABV4UR91</accession>
<evidence type="ECO:0000256" key="1">
    <source>
        <dbReference type="ARBA" id="ARBA00003814"/>
    </source>
</evidence>
<feature type="binding site" evidence="10">
    <location>
        <begin position="160"/>
        <end position="162"/>
    </location>
    <ligand>
        <name>2-[(2R,5Z)-2-carboxy-4-methylthiazol-5(2H)-ylidene]ethyl phosphate</name>
        <dbReference type="ChEBI" id="CHEBI:62899"/>
    </ligand>
</feature>
<feature type="binding site" evidence="10">
    <location>
        <position position="112"/>
    </location>
    <ligand>
        <name>Mg(2+)</name>
        <dbReference type="ChEBI" id="CHEBI:18420"/>
    </ligand>
</feature>
<comment type="catalytic activity">
    <reaction evidence="7 10 11">
        <text>4-methyl-5-(2-phosphooxyethyl)-thiazole + 4-amino-2-methyl-5-(diphosphooxymethyl)pyrimidine + H(+) = thiamine phosphate + diphosphate</text>
        <dbReference type="Rhea" id="RHEA:22328"/>
        <dbReference type="ChEBI" id="CHEBI:15378"/>
        <dbReference type="ChEBI" id="CHEBI:33019"/>
        <dbReference type="ChEBI" id="CHEBI:37575"/>
        <dbReference type="ChEBI" id="CHEBI:57841"/>
        <dbReference type="ChEBI" id="CHEBI:58296"/>
        <dbReference type="EC" id="2.5.1.3"/>
    </reaction>
</comment>
<dbReference type="CDD" id="cd00564">
    <property type="entry name" value="TMP_TenI"/>
    <property type="match status" value="1"/>
</dbReference>
<dbReference type="InterPro" id="IPR013785">
    <property type="entry name" value="Aldolase_TIM"/>
</dbReference>
<feature type="domain" description="Thiamine phosphate synthase/TenI" evidence="13">
    <location>
        <begin position="26"/>
        <end position="214"/>
    </location>
</feature>
<evidence type="ECO:0000256" key="2">
    <source>
        <dbReference type="ARBA" id="ARBA00005165"/>
    </source>
</evidence>
<dbReference type="HAMAP" id="MF_00097">
    <property type="entry name" value="TMP_synthase"/>
    <property type="match status" value="1"/>
</dbReference>
<dbReference type="InterPro" id="IPR022998">
    <property type="entry name" value="ThiamineP_synth_TenI"/>
</dbReference>
<evidence type="ECO:0000256" key="3">
    <source>
        <dbReference type="ARBA" id="ARBA00022679"/>
    </source>
</evidence>
<feature type="binding site" evidence="10">
    <location>
        <begin position="56"/>
        <end position="60"/>
    </location>
    <ligand>
        <name>4-amino-2-methyl-5-(diphosphooxymethyl)pyrimidine</name>
        <dbReference type="ChEBI" id="CHEBI:57841"/>
    </ligand>
</feature>
<dbReference type="SUPFAM" id="SSF51391">
    <property type="entry name" value="Thiamin phosphate synthase"/>
    <property type="match status" value="1"/>
</dbReference>
<reference evidence="14 15" key="1">
    <citation type="submission" date="2024-09" db="EMBL/GenBank/DDBJ databases">
        <authorList>
            <person name="Salinas-Garcia M.A."/>
            <person name="Prieme A."/>
        </authorList>
    </citation>
    <scope>NUCLEOTIDE SEQUENCE [LARGE SCALE GENOMIC DNA]</scope>
    <source>
        <strain evidence="14 15">DSM 21081</strain>
    </source>
</reference>
<dbReference type="EMBL" id="JBHDLJ010000019">
    <property type="protein sequence ID" value="MFB0836187.1"/>
    <property type="molecule type" value="Genomic_DNA"/>
</dbReference>
<name>A0ABV4UR91_9MICC</name>
<proteinExistence type="inferred from homology"/>
<keyword evidence="15" id="KW-1185">Reference proteome</keyword>
<comment type="pathway">
    <text evidence="2 10 12">Cofactor biosynthesis; thiamine diphosphate biosynthesis; thiamine phosphate from 4-amino-2-methyl-5-diphosphomethylpyrimidine and 4-methyl-5-(2-phosphoethyl)-thiazole: step 1/1.</text>
</comment>
<dbReference type="InterPro" id="IPR034291">
    <property type="entry name" value="TMP_synthase"/>
</dbReference>
<evidence type="ECO:0000256" key="10">
    <source>
        <dbReference type="HAMAP-Rule" id="MF_00097"/>
    </source>
</evidence>
<protein>
    <recommendedName>
        <fullName evidence="10">Thiamine-phosphate synthase</fullName>
        <shortName evidence="10">TP synthase</shortName>
        <shortName evidence="10">TPS</shortName>
        <ecNumber evidence="10">2.5.1.3</ecNumber>
    </recommendedName>
    <alternativeName>
        <fullName evidence="10">Thiamine-phosphate pyrophosphorylase</fullName>
        <shortName evidence="10">TMP pyrophosphorylase</shortName>
        <shortName evidence="10">TMP-PPase</shortName>
    </alternativeName>
</protein>
<evidence type="ECO:0000256" key="4">
    <source>
        <dbReference type="ARBA" id="ARBA00022723"/>
    </source>
</evidence>
<comment type="function">
    <text evidence="1 10">Condenses 4-methyl-5-(beta-hydroxyethyl)thiazole monophosphate (THZ-P) and 2-methyl-4-amino-5-hydroxymethyl pyrimidine pyrophosphate (HMP-PP) to form thiamine monophosphate (TMP).</text>
</comment>
<comment type="cofactor">
    <cofactor evidence="10">
        <name>Mg(2+)</name>
        <dbReference type="ChEBI" id="CHEBI:18420"/>
    </cofactor>
    <text evidence="10">Binds 1 Mg(2+) ion per subunit.</text>
</comment>
<evidence type="ECO:0000256" key="12">
    <source>
        <dbReference type="RuleBase" id="RU004253"/>
    </source>
</evidence>
<evidence type="ECO:0000259" key="13">
    <source>
        <dbReference type="Pfam" id="PF02581"/>
    </source>
</evidence>
<feature type="binding site" evidence="10">
    <location>
        <position position="131"/>
    </location>
    <ligand>
        <name>4-amino-2-methyl-5-(diphosphooxymethyl)pyrimidine</name>
        <dbReference type="ChEBI" id="CHEBI:57841"/>
    </ligand>
</feature>
<dbReference type="Gene3D" id="3.20.20.70">
    <property type="entry name" value="Aldolase class I"/>
    <property type="match status" value="1"/>
</dbReference>
<keyword evidence="3 10" id="KW-0808">Transferase</keyword>
<keyword evidence="5 10" id="KW-0460">Magnesium</keyword>
<dbReference type="PANTHER" id="PTHR20857">
    <property type="entry name" value="THIAMINE-PHOSPHATE PYROPHOSPHORYLASE"/>
    <property type="match status" value="1"/>
</dbReference>
<comment type="caution">
    <text evidence="10">Lacks conserved residue(s) required for the propagation of feature annotation.</text>
</comment>
<dbReference type="InterPro" id="IPR036206">
    <property type="entry name" value="ThiamineP_synth_sf"/>
</dbReference>
<dbReference type="NCBIfam" id="TIGR00693">
    <property type="entry name" value="thiE"/>
    <property type="match status" value="1"/>
</dbReference>
<evidence type="ECO:0000256" key="5">
    <source>
        <dbReference type="ARBA" id="ARBA00022842"/>
    </source>
</evidence>
<feature type="binding site" evidence="10">
    <location>
        <position position="163"/>
    </location>
    <ligand>
        <name>4-amino-2-methyl-5-(diphosphooxymethyl)pyrimidine</name>
        <dbReference type="ChEBI" id="CHEBI:57841"/>
    </ligand>
</feature>
<comment type="similarity">
    <text evidence="10 11">Belongs to the thiamine-phosphate synthase family.</text>
</comment>
<evidence type="ECO:0000313" key="14">
    <source>
        <dbReference type="EMBL" id="MFB0836187.1"/>
    </source>
</evidence>